<keyword evidence="2" id="KW-1185">Reference proteome</keyword>
<dbReference type="EMBL" id="JAHQIW010003901">
    <property type="protein sequence ID" value="KAJ1360530.1"/>
    <property type="molecule type" value="Genomic_DNA"/>
</dbReference>
<sequence>MAAQCDQVEVVERPTVKRRPPCHPNASYRLRNEYRSIVHKERKKCHTTMRIEENMSLVASWDHGEEKQLHLIFSVTVAPGELQFWSNGKTAVLIYYQPRRPMSS</sequence>
<protein>
    <submittedName>
        <fullName evidence="1">Uncharacterized protein</fullName>
    </submittedName>
</protein>
<evidence type="ECO:0000313" key="1">
    <source>
        <dbReference type="EMBL" id="KAJ1360530.1"/>
    </source>
</evidence>
<comment type="caution">
    <text evidence="1">The sequence shown here is derived from an EMBL/GenBank/DDBJ whole genome shotgun (WGS) entry which is preliminary data.</text>
</comment>
<accession>A0AAD5MLE3</accession>
<proteinExistence type="predicted"/>
<dbReference type="Proteomes" id="UP001196413">
    <property type="component" value="Unassembled WGS sequence"/>
</dbReference>
<reference evidence="1" key="1">
    <citation type="submission" date="2021-06" db="EMBL/GenBank/DDBJ databases">
        <title>Parelaphostrongylus tenuis whole genome reference sequence.</title>
        <authorList>
            <person name="Garwood T.J."/>
            <person name="Larsen P.A."/>
            <person name="Fountain-Jones N.M."/>
            <person name="Garbe J.R."/>
            <person name="Macchietto M.G."/>
            <person name="Kania S.A."/>
            <person name="Gerhold R.W."/>
            <person name="Richards J.E."/>
            <person name="Wolf T.M."/>
        </authorList>
    </citation>
    <scope>NUCLEOTIDE SEQUENCE</scope>
    <source>
        <strain evidence="1">MNPRO001-30</strain>
        <tissue evidence="1">Meninges</tissue>
    </source>
</reference>
<dbReference type="AlphaFoldDB" id="A0AAD5MLE3"/>
<gene>
    <name evidence="1" type="ORF">KIN20_019524</name>
</gene>
<name>A0AAD5MLE3_PARTN</name>
<evidence type="ECO:0000313" key="2">
    <source>
        <dbReference type="Proteomes" id="UP001196413"/>
    </source>
</evidence>
<organism evidence="1 2">
    <name type="scientific">Parelaphostrongylus tenuis</name>
    <name type="common">Meningeal worm</name>
    <dbReference type="NCBI Taxonomy" id="148309"/>
    <lineage>
        <taxon>Eukaryota</taxon>
        <taxon>Metazoa</taxon>
        <taxon>Ecdysozoa</taxon>
        <taxon>Nematoda</taxon>
        <taxon>Chromadorea</taxon>
        <taxon>Rhabditida</taxon>
        <taxon>Rhabditina</taxon>
        <taxon>Rhabditomorpha</taxon>
        <taxon>Strongyloidea</taxon>
        <taxon>Metastrongylidae</taxon>
        <taxon>Parelaphostrongylus</taxon>
    </lineage>
</organism>